<feature type="transmembrane region" description="Helical" evidence="1">
    <location>
        <begin position="251"/>
        <end position="274"/>
    </location>
</feature>
<dbReference type="GeneID" id="41713442"/>
<protein>
    <submittedName>
        <fullName evidence="2">DUF2079 domain-containing protein</fullName>
    </submittedName>
</protein>
<gene>
    <name evidence="2" type="ORF">PFDSM3638_08170</name>
</gene>
<sequence>MKKVKIFSIVLPLIYTSFMLYVTYKVYNGLRYRSLDLGIFTQSLYSLSEGKLFYNTVEFQLYEVHTHFGVHFQPILFLLTPLFLIKRDAYTLIIIQTLALGTSVYLAYKLAVKELGEKKGFALAILYSCNSSLISINVFEFHPVSLAVPLFLLAYKFLREESPLFYVISTLILLTKEDAFLGVLSITAWKILKEGLSVETLKKNKKIILFTILTLLYGIFTIKVVIPKFGGEYIYSNLYMEPRLDRRKLTYFLLFNLTFALLPLLNFFAILSLLPPWLECLLASRESQTMFGFHYPYMLVPLSFVISLDVAKKLDWKILRNLAILGVISSLITLPITNHLPKEQNPLVYPTVITPIPGKEASWEAIKITRELEGPIYTQPEFYPALATRLDVYVYPKNVKPKIILVNLNTYYGRRALERIKAFRVNLSEYKKVFEKDGVLIMVRKD</sequence>
<dbReference type="GeneID" id="13300672"/>
<name>A0A5C0XR71_PYRFU</name>
<dbReference type="Pfam" id="PF09852">
    <property type="entry name" value="DUF2079"/>
    <property type="match status" value="1"/>
</dbReference>
<dbReference type="InterPro" id="IPR018650">
    <property type="entry name" value="STSV1_Orf64"/>
</dbReference>
<dbReference type="OrthoDB" id="44002at2157"/>
<feature type="transmembrane region" description="Helical" evidence="1">
    <location>
        <begin position="6"/>
        <end position="24"/>
    </location>
</feature>
<dbReference type="AlphaFoldDB" id="A0A5C0XR71"/>
<feature type="transmembrane region" description="Helical" evidence="1">
    <location>
        <begin position="294"/>
        <end position="311"/>
    </location>
</feature>
<accession>A0A5C0XR71</accession>
<keyword evidence="1" id="KW-0812">Transmembrane</keyword>
<evidence type="ECO:0000313" key="2">
    <source>
        <dbReference type="EMBL" id="QEK79239.1"/>
    </source>
</evidence>
<feature type="transmembrane region" description="Helical" evidence="1">
    <location>
        <begin position="89"/>
        <end position="108"/>
    </location>
</feature>
<keyword evidence="1" id="KW-0472">Membrane</keyword>
<proteinExistence type="predicted"/>
<keyword evidence="1" id="KW-1133">Transmembrane helix</keyword>
<reference evidence="2 3" key="1">
    <citation type="submission" date="2017-08" db="EMBL/GenBank/DDBJ databases">
        <title>Resequencing and Reannotation of the genome of Pyrococcus furiosus type strain DSM3638.</title>
        <authorList>
            <person name="Reichelt R.M."/>
            <person name="Bunk B."/>
        </authorList>
    </citation>
    <scope>NUCLEOTIDE SEQUENCE [LARGE SCALE GENOMIC DNA]</scope>
    <source>
        <strain evidence="2 3">DSM 3638</strain>
    </source>
</reference>
<organism evidence="2 3">
    <name type="scientific">Pyrococcus furiosus (strain ATCC 43587 / DSM 3638 / JCM 8422 / Vc1)</name>
    <dbReference type="NCBI Taxonomy" id="186497"/>
    <lineage>
        <taxon>Archaea</taxon>
        <taxon>Methanobacteriati</taxon>
        <taxon>Methanobacteriota</taxon>
        <taxon>Thermococci</taxon>
        <taxon>Thermococcales</taxon>
        <taxon>Thermococcaceae</taxon>
        <taxon>Pyrococcus</taxon>
    </lineage>
</organism>
<feature type="transmembrane region" description="Helical" evidence="1">
    <location>
        <begin position="318"/>
        <end position="336"/>
    </location>
</feature>
<dbReference type="Proteomes" id="UP000324354">
    <property type="component" value="Chromosome"/>
</dbReference>
<evidence type="ECO:0000256" key="1">
    <source>
        <dbReference type="SAM" id="Phobius"/>
    </source>
</evidence>
<evidence type="ECO:0000313" key="3">
    <source>
        <dbReference type="Proteomes" id="UP000324354"/>
    </source>
</evidence>
<feature type="transmembrane region" description="Helical" evidence="1">
    <location>
        <begin position="120"/>
        <end position="152"/>
    </location>
</feature>
<feature type="transmembrane region" description="Helical" evidence="1">
    <location>
        <begin position="207"/>
        <end position="230"/>
    </location>
</feature>
<dbReference type="RefSeq" id="WP_011012764.1">
    <property type="nucleotide sequence ID" value="NC_003413.1"/>
</dbReference>
<dbReference type="EMBL" id="CP023154">
    <property type="protein sequence ID" value="QEK79239.1"/>
    <property type="molecule type" value="Genomic_DNA"/>
</dbReference>